<keyword evidence="1 5" id="KW-0699">rRNA-binding</keyword>
<name>A0A370FVE3_GLULI</name>
<evidence type="ECO:0000313" key="9">
    <source>
        <dbReference type="EMBL" id="MBB2188272.1"/>
    </source>
</evidence>
<dbReference type="AlphaFoldDB" id="A0A370FVE3"/>
<dbReference type="NCBIfam" id="TIGR00731">
    <property type="entry name" value="bL25_bact_ctc"/>
    <property type="match status" value="1"/>
</dbReference>
<dbReference type="InterPro" id="IPR020057">
    <property type="entry name" value="Ribosomal_bL25_b-dom"/>
</dbReference>
<comment type="similarity">
    <text evidence="5">Belongs to the bacterial ribosomal protein bL25 family. CTC subfamily.</text>
</comment>
<dbReference type="InterPro" id="IPR001021">
    <property type="entry name" value="Ribosomal_bL25_long"/>
</dbReference>
<dbReference type="NCBIfam" id="NF004128">
    <property type="entry name" value="PRK05618.1-2"/>
    <property type="match status" value="1"/>
</dbReference>
<dbReference type="OrthoDB" id="9806411at2"/>
<keyword evidence="11" id="KW-1185">Reference proteome</keyword>
<dbReference type="Proteomes" id="UP000562982">
    <property type="component" value="Unassembled WGS sequence"/>
</dbReference>
<proteinExistence type="inferred from homology"/>
<keyword evidence="2 5" id="KW-0694">RNA-binding</keyword>
<dbReference type="CDD" id="cd00495">
    <property type="entry name" value="Ribosomal_L25_TL5_CTC"/>
    <property type="match status" value="1"/>
</dbReference>
<dbReference type="NCBIfam" id="NF004612">
    <property type="entry name" value="PRK05943.1"/>
    <property type="match status" value="1"/>
</dbReference>
<accession>A0A370FVE3</accession>
<evidence type="ECO:0000256" key="2">
    <source>
        <dbReference type="ARBA" id="ARBA00022884"/>
    </source>
</evidence>
<comment type="function">
    <text evidence="5">This is one of the proteins that binds to the 5S RNA in the ribosome where it forms part of the central protuberance.</text>
</comment>
<keyword evidence="3 5" id="KW-0689">Ribosomal protein</keyword>
<dbReference type="HAMAP" id="MF_01334">
    <property type="entry name" value="Ribosomal_bL25_CTC"/>
    <property type="match status" value="1"/>
</dbReference>
<dbReference type="GO" id="GO:0006412">
    <property type="term" value="P:translation"/>
    <property type="evidence" value="ECO:0007669"/>
    <property type="project" value="UniProtKB-UniRule"/>
</dbReference>
<dbReference type="InterPro" id="IPR020930">
    <property type="entry name" value="Ribosomal_uL5_bac-type"/>
</dbReference>
<dbReference type="GO" id="GO:0008097">
    <property type="term" value="F:5S rRNA binding"/>
    <property type="evidence" value="ECO:0007669"/>
    <property type="project" value="InterPro"/>
</dbReference>
<evidence type="ECO:0000313" key="11">
    <source>
        <dbReference type="Proteomes" id="UP000254958"/>
    </source>
</evidence>
<evidence type="ECO:0000256" key="5">
    <source>
        <dbReference type="HAMAP-Rule" id="MF_01334"/>
    </source>
</evidence>
<evidence type="ECO:0000256" key="3">
    <source>
        <dbReference type="ARBA" id="ARBA00022980"/>
    </source>
</evidence>
<protein>
    <recommendedName>
        <fullName evidence="5">Large ribosomal subunit protein bL25</fullName>
    </recommendedName>
    <alternativeName>
        <fullName evidence="5">General stress protein CTC</fullName>
    </alternativeName>
</protein>
<dbReference type="InterPro" id="IPR029751">
    <property type="entry name" value="Ribosomal_L25_dom"/>
</dbReference>
<evidence type="ECO:0000256" key="4">
    <source>
        <dbReference type="ARBA" id="ARBA00023274"/>
    </source>
</evidence>
<evidence type="ECO:0000256" key="1">
    <source>
        <dbReference type="ARBA" id="ARBA00022730"/>
    </source>
</evidence>
<feature type="compositionally biased region" description="Low complexity" evidence="6">
    <location>
        <begin position="10"/>
        <end position="22"/>
    </location>
</feature>
<dbReference type="RefSeq" id="WP_114729573.1">
    <property type="nucleotide sequence ID" value="NZ_BJMI01000031.1"/>
</dbReference>
<dbReference type="InterPro" id="IPR011035">
    <property type="entry name" value="Ribosomal_bL25/Gln-tRNA_synth"/>
</dbReference>
<dbReference type="EMBL" id="QQAW01000018">
    <property type="protein sequence ID" value="RDI33634.1"/>
    <property type="molecule type" value="Genomic_DNA"/>
</dbReference>
<evidence type="ECO:0000259" key="7">
    <source>
        <dbReference type="Pfam" id="PF01386"/>
    </source>
</evidence>
<sequence length="209" mass="22505">MTQFTKLEASSRAKAGKGAARATRRAGQVPAVVYGAKQEPTLIALDPRLVLREMHKGGWRSRVYDINVDGASTTALMREVQLHPVTDQPVHVDFQRLAAGERVHVEVRIIFTGEEKSPGIKRGGVLNIVRHSVDVSVDPANIPDAFTVDLSQLDIHDNVRWDDLKGTENVTPVLQIPNFVIATVAAPTVDDTAPAEAAAAPAAKAPAKK</sequence>
<feature type="domain" description="Large ribosomal subunit protein bL25 beta" evidence="8">
    <location>
        <begin position="103"/>
        <end position="187"/>
    </location>
</feature>
<dbReference type="Proteomes" id="UP000254958">
    <property type="component" value="Unassembled WGS sequence"/>
</dbReference>
<evidence type="ECO:0000259" key="8">
    <source>
        <dbReference type="Pfam" id="PF14693"/>
    </source>
</evidence>
<feature type="domain" description="Large ribosomal subunit protein bL25 L25" evidence="7">
    <location>
        <begin position="7"/>
        <end position="94"/>
    </location>
</feature>
<keyword evidence="4 5" id="KW-0687">Ribonucleoprotein</keyword>
<dbReference type="EMBL" id="JABEQI010000018">
    <property type="protein sequence ID" value="MBB2188272.1"/>
    <property type="molecule type" value="Genomic_DNA"/>
</dbReference>
<dbReference type="GO" id="GO:0003735">
    <property type="term" value="F:structural constituent of ribosome"/>
    <property type="evidence" value="ECO:0007669"/>
    <property type="project" value="InterPro"/>
</dbReference>
<evidence type="ECO:0000313" key="12">
    <source>
        <dbReference type="Proteomes" id="UP000562982"/>
    </source>
</evidence>
<comment type="caution">
    <text evidence="10">The sequence shown here is derived from an EMBL/GenBank/DDBJ whole genome shotgun (WGS) entry which is preliminary data.</text>
</comment>
<evidence type="ECO:0000256" key="6">
    <source>
        <dbReference type="SAM" id="MobiDB-lite"/>
    </source>
</evidence>
<feature type="region of interest" description="Disordered" evidence="6">
    <location>
        <begin position="1"/>
        <end position="22"/>
    </location>
</feature>
<evidence type="ECO:0000313" key="10">
    <source>
        <dbReference type="EMBL" id="RDI33634.1"/>
    </source>
</evidence>
<reference evidence="9 12" key="2">
    <citation type="submission" date="2020-04" db="EMBL/GenBank/DDBJ databases">
        <title>Description of novel Gluconacetobacter.</title>
        <authorList>
            <person name="Sombolestani A."/>
        </authorList>
    </citation>
    <scope>NUCLEOTIDE SEQUENCE [LARGE SCALE GENOMIC DNA]</scope>
    <source>
        <strain evidence="9 12">LMG 1382</strain>
    </source>
</reference>
<comment type="subunit">
    <text evidence="5">Part of the 50S ribosomal subunit; part of the 5S rRNA/L5/L18/L25 subcomplex. Contacts the 5S rRNA. Binds to the 5S rRNA independently of L5 and L18.</text>
</comment>
<reference evidence="10 11" key="1">
    <citation type="submission" date="2018-07" db="EMBL/GenBank/DDBJ databases">
        <title>Genomic Encyclopedia of Type Strains, Phase IV (KMG-IV): sequencing the most valuable type-strain genomes for metagenomic binning, comparative biology and taxonomic classification.</title>
        <authorList>
            <person name="Goeker M."/>
        </authorList>
    </citation>
    <scope>NUCLEOTIDE SEQUENCE [LARGE SCALE GENOMIC DNA]</scope>
    <source>
        <strain evidence="10 11">DSM 5603</strain>
    </source>
</reference>
<dbReference type="Gene3D" id="2.40.240.10">
    <property type="entry name" value="Ribosomal Protein L25, Chain P"/>
    <property type="match status" value="1"/>
</dbReference>
<organism evidence="10 11">
    <name type="scientific">Gluconacetobacter liquefaciens</name>
    <name type="common">Acetobacter liquefaciens</name>
    <dbReference type="NCBI Taxonomy" id="89584"/>
    <lineage>
        <taxon>Bacteria</taxon>
        <taxon>Pseudomonadati</taxon>
        <taxon>Pseudomonadota</taxon>
        <taxon>Alphaproteobacteria</taxon>
        <taxon>Acetobacterales</taxon>
        <taxon>Acetobacteraceae</taxon>
        <taxon>Gluconacetobacter</taxon>
    </lineage>
</organism>
<gene>
    <name evidence="5" type="primary">rplY</name>
    <name evidence="5" type="synonym">ctc</name>
    <name evidence="10" type="ORF">C7453_11834</name>
    <name evidence="9" type="ORF">HLH32_18215</name>
</gene>
<dbReference type="PANTHER" id="PTHR33284">
    <property type="entry name" value="RIBOSOMAL PROTEIN L25/GLN-TRNA SYNTHETASE, ANTI-CODON-BINDING DOMAIN-CONTAINING PROTEIN"/>
    <property type="match status" value="1"/>
</dbReference>
<dbReference type="Pfam" id="PF14693">
    <property type="entry name" value="Ribosomal_TL5_C"/>
    <property type="match status" value="1"/>
</dbReference>
<dbReference type="GO" id="GO:0022625">
    <property type="term" value="C:cytosolic large ribosomal subunit"/>
    <property type="evidence" value="ECO:0007669"/>
    <property type="project" value="TreeGrafter"/>
</dbReference>
<dbReference type="Gene3D" id="2.170.120.20">
    <property type="entry name" value="Ribosomal protein L25, beta domain"/>
    <property type="match status" value="1"/>
</dbReference>
<dbReference type="SUPFAM" id="SSF50715">
    <property type="entry name" value="Ribosomal protein L25-like"/>
    <property type="match status" value="1"/>
</dbReference>
<dbReference type="InterPro" id="IPR020056">
    <property type="entry name" value="Rbsml_bL25/Gln-tRNA_synth_N"/>
</dbReference>
<dbReference type="PANTHER" id="PTHR33284:SF1">
    <property type="entry name" value="RIBOSOMAL PROTEIN L25_GLN-TRNA SYNTHETASE, ANTI-CODON-BINDING DOMAIN-CONTAINING PROTEIN"/>
    <property type="match status" value="1"/>
</dbReference>
<dbReference type="Pfam" id="PF01386">
    <property type="entry name" value="Ribosomal_L25p"/>
    <property type="match status" value="1"/>
</dbReference>
<dbReference type="InterPro" id="IPR037121">
    <property type="entry name" value="Ribosomal_bL25_C"/>
</dbReference>